<comment type="caution">
    <text evidence="1">The sequence shown here is derived from an EMBL/GenBank/DDBJ whole genome shotgun (WGS) entry which is preliminary data.</text>
</comment>
<name>A0A4U0XSL7_9PEZI</name>
<dbReference type="AlphaFoldDB" id="A0A4U0XSL7"/>
<evidence type="ECO:0000313" key="1">
    <source>
        <dbReference type="EMBL" id="TKA80640.1"/>
    </source>
</evidence>
<accession>A0A4U0XSL7</accession>
<dbReference type="Proteomes" id="UP000309340">
    <property type="component" value="Unassembled WGS sequence"/>
</dbReference>
<evidence type="ECO:0000313" key="2">
    <source>
        <dbReference type="Proteomes" id="UP000309340"/>
    </source>
</evidence>
<dbReference type="OrthoDB" id="8119704at2759"/>
<keyword evidence="2" id="KW-1185">Reference proteome</keyword>
<dbReference type="EMBL" id="NAJQ01000066">
    <property type="protein sequence ID" value="TKA80640.1"/>
    <property type="molecule type" value="Genomic_DNA"/>
</dbReference>
<protein>
    <submittedName>
        <fullName evidence="1">Uncharacterized protein</fullName>
    </submittedName>
</protein>
<reference evidence="1 2" key="1">
    <citation type="submission" date="2017-03" db="EMBL/GenBank/DDBJ databases">
        <title>Genomes of endolithic fungi from Antarctica.</title>
        <authorList>
            <person name="Coleine C."/>
            <person name="Masonjones S."/>
            <person name="Stajich J.E."/>
        </authorList>
    </citation>
    <scope>NUCLEOTIDE SEQUENCE [LARGE SCALE GENOMIC DNA]</scope>
    <source>
        <strain evidence="1 2">CCFEE 5184</strain>
    </source>
</reference>
<gene>
    <name evidence="1" type="ORF">B0A55_01853</name>
</gene>
<proteinExistence type="predicted"/>
<organism evidence="1 2">
    <name type="scientific">Friedmanniomyces simplex</name>
    <dbReference type="NCBI Taxonomy" id="329884"/>
    <lineage>
        <taxon>Eukaryota</taxon>
        <taxon>Fungi</taxon>
        <taxon>Dikarya</taxon>
        <taxon>Ascomycota</taxon>
        <taxon>Pezizomycotina</taxon>
        <taxon>Dothideomycetes</taxon>
        <taxon>Dothideomycetidae</taxon>
        <taxon>Mycosphaerellales</taxon>
        <taxon>Teratosphaeriaceae</taxon>
        <taxon>Friedmanniomyces</taxon>
    </lineage>
</organism>
<sequence>MATQTTARTHYIQIPNAVTFAYRPLGPAHGIPLLLHIHFRANMDFWDPLLFDTLVGDACLSFIRGRGHGFLWQYAVGVAEDGGRFLDEGLVGVLQAKL</sequence>
<dbReference type="STRING" id="329884.A0A4U0XSL7"/>